<evidence type="ECO:0000259" key="2">
    <source>
        <dbReference type="Pfam" id="PF00884"/>
    </source>
</evidence>
<dbReference type="SUPFAM" id="SSF53649">
    <property type="entry name" value="Alkaline phosphatase-like"/>
    <property type="match status" value="1"/>
</dbReference>
<feature type="domain" description="Sulfatase N-terminal" evidence="2">
    <location>
        <begin position="7"/>
        <end position="100"/>
    </location>
</feature>
<dbReference type="PANTHER" id="PTHR42693:SF33">
    <property type="entry name" value="ARYLSULFATASE"/>
    <property type="match status" value="1"/>
</dbReference>
<dbReference type="InterPro" id="IPR000917">
    <property type="entry name" value="Sulfatase_N"/>
</dbReference>
<dbReference type="InterPro" id="IPR050738">
    <property type="entry name" value="Sulfatase"/>
</dbReference>
<dbReference type="AlphaFoldDB" id="A0A382TZE8"/>
<evidence type="ECO:0000313" key="3">
    <source>
        <dbReference type="EMBL" id="SVD27424.1"/>
    </source>
</evidence>
<sequence length="100" mass="11298">MSKKNRPNVIVFFTDQQRWDTSGLHGNPLDLMPNFDRIAQRGTHVRYSFTCQPVCGPARSCLQTGMYATTTGCFRNGIPLPTESKTLAHYFKDSGYQTGY</sequence>
<comment type="similarity">
    <text evidence="1">Belongs to the sulfatase family.</text>
</comment>
<feature type="non-terminal residue" evidence="3">
    <location>
        <position position="100"/>
    </location>
</feature>
<reference evidence="3" key="1">
    <citation type="submission" date="2018-05" db="EMBL/GenBank/DDBJ databases">
        <authorList>
            <person name="Lanie J.A."/>
            <person name="Ng W.-L."/>
            <person name="Kazmierczak K.M."/>
            <person name="Andrzejewski T.M."/>
            <person name="Davidsen T.M."/>
            <person name="Wayne K.J."/>
            <person name="Tettelin H."/>
            <person name="Glass J.I."/>
            <person name="Rusch D."/>
            <person name="Podicherti R."/>
            <person name="Tsui H.-C.T."/>
            <person name="Winkler M.E."/>
        </authorList>
    </citation>
    <scope>NUCLEOTIDE SEQUENCE</scope>
</reference>
<organism evidence="3">
    <name type="scientific">marine metagenome</name>
    <dbReference type="NCBI Taxonomy" id="408172"/>
    <lineage>
        <taxon>unclassified sequences</taxon>
        <taxon>metagenomes</taxon>
        <taxon>ecological metagenomes</taxon>
    </lineage>
</organism>
<dbReference type="GO" id="GO:0004065">
    <property type="term" value="F:arylsulfatase activity"/>
    <property type="evidence" value="ECO:0007669"/>
    <property type="project" value="TreeGrafter"/>
</dbReference>
<dbReference type="InterPro" id="IPR017850">
    <property type="entry name" value="Alkaline_phosphatase_core_sf"/>
</dbReference>
<protein>
    <recommendedName>
        <fullName evidence="2">Sulfatase N-terminal domain-containing protein</fullName>
    </recommendedName>
</protein>
<dbReference type="Pfam" id="PF00884">
    <property type="entry name" value="Sulfatase"/>
    <property type="match status" value="1"/>
</dbReference>
<accession>A0A382TZE8</accession>
<dbReference type="PANTHER" id="PTHR42693">
    <property type="entry name" value="ARYLSULFATASE FAMILY MEMBER"/>
    <property type="match status" value="1"/>
</dbReference>
<gene>
    <name evidence="3" type="ORF">METZ01_LOCUS380278</name>
</gene>
<dbReference type="Gene3D" id="3.40.720.10">
    <property type="entry name" value="Alkaline Phosphatase, subunit A"/>
    <property type="match status" value="1"/>
</dbReference>
<dbReference type="EMBL" id="UINC01140336">
    <property type="protein sequence ID" value="SVD27424.1"/>
    <property type="molecule type" value="Genomic_DNA"/>
</dbReference>
<evidence type="ECO:0000256" key="1">
    <source>
        <dbReference type="ARBA" id="ARBA00008779"/>
    </source>
</evidence>
<name>A0A382TZE8_9ZZZZ</name>
<proteinExistence type="inferred from homology"/>